<name>L8JDH0_9GAMM</name>
<comment type="caution">
    <text evidence="1">The sequence shown here is derived from an EMBL/GenBank/DDBJ whole genome shotgun (WGS) entry which is preliminary data.</text>
</comment>
<dbReference type="Proteomes" id="UP000011134">
    <property type="component" value="Unassembled WGS sequence"/>
</dbReference>
<dbReference type="AlphaFoldDB" id="L8JDH0"/>
<keyword evidence="2" id="KW-1185">Reference proteome</keyword>
<dbReference type="RefSeq" id="WP_007464538.1">
    <property type="nucleotide sequence ID" value="NZ_AMZO01000008.1"/>
</dbReference>
<reference evidence="1 2" key="1">
    <citation type="submission" date="2012-12" db="EMBL/GenBank/DDBJ databases">
        <title>Genome Assembly of Photobacterium sp. AK15.</title>
        <authorList>
            <person name="Khatri I."/>
            <person name="Vaidya B."/>
            <person name="Srinivas T.N.R."/>
            <person name="Subramanian S."/>
            <person name="Pinnaka A."/>
        </authorList>
    </citation>
    <scope>NUCLEOTIDE SEQUENCE [LARGE SCALE GENOMIC DNA]</scope>
    <source>
        <strain evidence="1 2">AK15</strain>
    </source>
</reference>
<dbReference type="EMBL" id="AMZO01000008">
    <property type="protein sequence ID" value="ELR66298.1"/>
    <property type="molecule type" value="Genomic_DNA"/>
</dbReference>
<gene>
    <name evidence="1" type="ORF">C942_04886</name>
</gene>
<sequence length="121" mass="14133">MHKMIEMVKALKGIGVQFDEKNLKECLHQYEIKQHARELIDLAKKKELDLSKDIVKASIAAVIINYDDLKDDLEASMFNLMKVSDPIILKTIKKTEEFKQLLYILGEAVDRRSYYSQKHSY</sequence>
<evidence type="ECO:0000313" key="1">
    <source>
        <dbReference type="EMBL" id="ELR66298.1"/>
    </source>
</evidence>
<dbReference type="PATRIC" id="fig|1056511.3.peg.1702"/>
<accession>L8JDH0</accession>
<evidence type="ECO:0000313" key="2">
    <source>
        <dbReference type="Proteomes" id="UP000011134"/>
    </source>
</evidence>
<dbReference type="OrthoDB" id="5829540at2"/>
<protein>
    <submittedName>
        <fullName evidence="1">Uncharacterized protein</fullName>
    </submittedName>
</protein>
<organism evidence="1 2">
    <name type="scientific">Photobacterium marinum</name>
    <dbReference type="NCBI Taxonomy" id="1056511"/>
    <lineage>
        <taxon>Bacteria</taxon>
        <taxon>Pseudomonadati</taxon>
        <taxon>Pseudomonadota</taxon>
        <taxon>Gammaproteobacteria</taxon>
        <taxon>Vibrionales</taxon>
        <taxon>Vibrionaceae</taxon>
        <taxon>Photobacterium</taxon>
    </lineage>
</organism>
<proteinExistence type="predicted"/>